<dbReference type="GO" id="GO:0003676">
    <property type="term" value="F:nucleic acid binding"/>
    <property type="evidence" value="ECO:0007669"/>
    <property type="project" value="InterPro"/>
</dbReference>
<dbReference type="RefSeq" id="WP_029853851.1">
    <property type="nucleotide sequence ID" value="NZ_CP022353.1"/>
</dbReference>
<dbReference type="KEGG" id="vti:CEQ48_13505"/>
<dbReference type="EMBL" id="CP022353">
    <property type="protein sequence ID" value="ASK55748.1"/>
    <property type="molecule type" value="Genomic_DNA"/>
</dbReference>
<keyword evidence="2" id="KW-1185">Reference proteome</keyword>
<accession>A0AAU8WQF9</accession>
<proteinExistence type="predicted"/>
<reference evidence="2" key="1">
    <citation type="journal article" date="2017" name="Genome Announc.">
        <title>Complete Genome Sequence of Vibrio sp. Strain 2521-89, a Close Relative of Vibrio cholerae Isolated from Lake Water in New Mexico, USA.</title>
        <authorList>
            <person name="Liang K."/>
            <person name="Orata F.D."/>
            <person name="Winkjer N.S."/>
            <person name="Rowe L.A."/>
            <person name="Tarr C.L."/>
            <person name="Boucher Y."/>
        </authorList>
    </citation>
    <scope>NUCLEOTIDE SEQUENCE [LARGE SCALE GENOMIC DNA]</scope>
    <source>
        <strain evidence="2">2521-89</strain>
    </source>
</reference>
<evidence type="ECO:0000313" key="2">
    <source>
        <dbReference type="Proteomes" id="UP000198371"/>
    </source>
</evidence>
<sequence length="361" mass="41061">MAIEQGIWKIGDKPQRLKPISMATEELLEKQILHDISLLNKDWLLIGHQVRTGFDKRIDLLALDSNGSTIVIELKRDKTPRDVVAQAMDYASWVVGLSPDDIEELYFSFAKSNGLTQSLEVAFNQKFGVGLADVELNESHHLVIVASELDASTERIINYLNEYSRLSINAVFFSAFEDMGNLYLSRAWFIDPDETKDLAISKQKKEQWNQEFYVSFGHDQYRHWEDARKYGFVAGGHGLWYSKTLSMLAEGDRIWVNIPKTGYVGVGIVTGEKVRLEHHQFEDFSGKTLPELETAGDYACCSSLSDDDAQYLVPVKWIKTLPQQSAFSEIGLFGNQNTVCKPRAAKWVHTVERLKETWSID</sequence>
<organism evidence="1 2">
    <name type="scientific">Vibrio tarriae</name>
    <dbReference type="NCBI Taxonomy" id="2014742"/>
    <lineage>
        <taxon>Bacteria</taxon>
        <taxon>Pseudomonadati</taxon>
        <taxon>Pseudomonadota</taxon>
        <taxon>Gammaproteobacteria</taxon>
        <taxon>Vibrionales</taxon>
        <taxon>Vibrionaceae</taxon>
        <taxon>Vibrio</taxon>
    </lineage>
</organism>
<gene>
    <name evidence="1" type="ORF">CEQ48_13505</name>
</gene>
<protein>
    <recommendedName>
        <fullName evidence="3">DUF91 domain-containing protein</fullName>
    </recommendedName>
</protein>
<dbReference type="Proteomes" id="UP000198371">
    <property type="component" value="Chromosome 1"/>
</dbReference>
<dbReference type="Gene3D" id="3.40.1350.10">
    <property type="match status" value="1"/>
</dbReference>
<evidence type="ECO:0000313" key="1">
    <source>
        <dbReference type="EMBL" id="ASK55748.1"/>
    </source>
</evidence>
<reference evidence="1 2" key="2">
    <citation type="submission" date="2017-06" db="EMBL/GenBank/DDBJ databases">
        <title>Complete genome sequence of Vibrio sp. 2521-89, a close relative of Vibrio cholerae isolated from lake water in New Mexico, USA.</title>
        <authorList>
            <person name="Liang K."/>
            <person name="Orata F.D."/>
            <person name="Winkjer N.S."/>
            <person name="Tarr C.L."/>
            <person name="Boucher Y."/>
        </authorList>
    </citation>
    <scope>NUCLEOTIDE SEQUENCE [LARGE SCALE GENOMIC DNA]</scope>
    <source>
        <strain evidence="1 2">2521-89</strain>
    </source>
</reference>
<dbReference type="AlphaFoldDB" id="A0AAU8WQF9"/>
<dbReference type="InterPro" id="IPR011856">
    <property type="entry name" value="tRNA_endonuc-like_dom_sf"/>
</dbReference>
<evidence type="ECO:0008006" key="3">
    <source>
        <dbReference type="Google" id="ProtNLM"/>
    </source>
</evidence>
<name>A0AAU8WQF9_9VIBR</name>